<gene>
    <name evidence="2" type="ORF">BpHYR1_047405</name>
</gene>
<protein>
    <submittedName>
        <fullName evidence="2">Uncharacterized protein</fullName>
    </submittedName>
</protein>
<feature type="transmembrane region" description="Helical" evidence="1">
    <location>
        <begin position="20"/>
        <end position="42"/>
    </location>
</feature>
<sequence>MKHHVNIFNLFKLLNYTNLSHFGTLMLLVLTLEDTLYLYLALKSIIYLDKTKQIKRMTIFFIKCFQLL</sequence>
<keyword evidence="3" id="KW-1185">Reference proteome</keyword>
<evidence type="ECO:0000313" key="2">
    <source>
        <dbReference type="EMBL" id="RNA43487.1"/>
    </source>
</evidence>
<evidence type="ECO:0000313" key="3">
    <source>
        <dbReference type="Proteomes" id="UP000276133"/>
    </source>
</evidence>
<dbReference type="EMBL" id="REGN01000221">
    <property type="protein sequence ID" value="RNA43487.1"/>
    <property type="molecule type" value="Genomic_DNA"/>
</dbReference>
<keyword evidence="1" id="KW-1133">Transmembrane helix</keyword>
<comment type="caution">
    <text evidence="2">The sequence shown here is derived from an EMBL/GenBank/DDBJ whole genome shotgun (WGS) entry which is preliminary data.</text>
</comment>
<name>A0A3M7T6E9_BRAPC</name>
<keyword evidence="1" id="KW-0812">Transmembrane</keyword>
<dbReference type="AlphaFoldDB" id="A0A3M7T6E9"/>
<reference evidence="2 3" key="1">
    <citation type="journal article" date="2018" name="Sci. Rep.">
        <title>Genomic signatures of local adaptation to the degree of environmental predictability in rotifers.</title>
        <authorList>
            <person name="Franch-Gras L."/>
            <person name="Hahn C."/>
            <person name="Garcia-Roger E.M."/>
            <person name="Carmona M.J."/>
            <person name="Serra M."/>
            <person name="Gomez A."/>
        </authorList>
    </citation>
    <scope>NUCLEOTIDE SEQUENCE [LARGE SCALE GENOMIC DNA]</scope>
    <source>
        <strain evidence="2">HYR1</strain>
    </source>
</reference>
<evidence type="ECO:0000256" key="1">
    <source>
        <dbReference type="SAM" id="Phobius"/>
    </source>
</evidence>
<dbReference type="Proteomes" id="UP000276133">
    <property type="component" value="Unassembled WGS sequence"/>
</dbReference>
<organism evidence="2 3">
    <name type="scientific">Brachionus plicatilis</name>
    <name type="common">Marine rotifer</name>
    <name type="synonym">Brachionus muelleri</name>
    <dbReference type="NCBI Taxonomy" id="10195"/>
    <lineage>
        <taxon>Eukaryota</taxon>
        <taxon>Metazoa</taxon>
        <taxon>Spiralia</taxon>
        <taxon>Gnathifera</taxon>
        <taxon>Rotifera</taxon>
        <taxon>Eurotatoria</taxon>
        <taxon>Monogononta</taxon>
        <taxon>Pseudotrocha</taxon>
        <taxon>Ploima</taxon>
        <taxon>Brachionidae</taxon>
        <taxon>Brachionus</taxon>
    </lineage>
</organism>
<accession>A0A3M7T6E9</accession>
<proteinExistence type="predicted"/>
<keyword evidence="1" id="KW-0472">Membrane</keyword>